<protein>
    <submittedName>
        <fullName evidence="2">Uncharacterized protein</fullName>
    </submittedName>
</protein>
<feature type="compositionally biased region" description="Basic residues" evidence="1">
    <location>
        <begin position="585"/>
        <end position="597"/>
    </location>
</feature>
<organism evidence="2 3">
    <name type="scientific">Pochonia chlamydosporia 170</name>
    <dbReference type="NCBI Taxonomy" id="1380566"/>
    <lineage>
        <taxon>Eukaryota</taxon>
        <taxon>Fungi</taxon>
        <taxon>Dikarya</taxon>
        <taxon>Ascomycota</taxon>
        <taxon>Pezizomycotina</taxon>
        <taxon>Sordariomycetes</taxon>
        <taxon>Hypocreomycetidae</taxon>
        <taxon>Hypocreales</taxon>
        <taxon>Clavicipitaceae</taxon>
        <taxon>Pochonia</taxon>
    </lineage>
</organism>
<dbReference type="EMBL" id="LSBJ02000007">
    <property type="protein sequence ID" value="OAQ61560.1"/>
    <property type="molecule type" value="Genomic_DNA"/>
</dbReference>
<accession>A0A179F895</accession>
<feature type="region of interest" description="Disordered" evidence="1">
    <location>
        <begin position="35"/>
        <end position="59"/>
    </location>
</feature>
<dbReference type="GeneID" id="28851920"/>
<evidence type="ECO:0000313" key="3">
    <source>
        <dbReference type="Proteomes" id="UP000078397"/>
    </source>
</evidence>
<name>A0A179F895_METCM</name>
<comment type="caution">
    <text evidence="2">The sequence shown here is derived from an EMBL/GenBank/DDBJ whole genome shotgun (WGS) entry which is preliminary data.</text>
</comment>
<dbReference type="AlphaFoldDB" id="A0A179F895"/>
<dbReference type="OrthoDB" id="4869601at2759"/>
<dbReference type="Proteomes" id="UP000078397">
    <property type="component" value="Unassembled WGS sequence"/>
</dbReference>
<feature type="compositionally biased region" description="Low complexity" evidence="1">
    <location>
        <begin position="531"/>
        <end position="540"/>
    </location>
</feature>
<dbReference type="RefSeq" id="XP_018139264.1">
    <property type="nucleotide sequence ID" value="XM_018287926.1"/>
</dbReference>
<proteinExistence type="predicted"/>
<reference evidence="2 3" key="1">
    <citation type="journal article" date="2016" name="PLoS Pathog.">
        <title>Biosynthesis of antibiotic leucinostatins in bio-control fungus Purpureocillium lilacinum and their inhibition on phytophthora revealed by genome mining.</title>
        <authorList>
            <person name="Wang G."/>
            <person name="Liu Z."/>
            <person name="Lin R."/>
            <person name="Li E."/>
            <person name="Mao Z."/>
            <person name="Ling J."/>
            <person name="Yang Y."/>
            <person name="Yin W.B."/>
            <person name="Xie B."/>
        </authorList>
    </citation>
    <scope>NUCLEOTIDE SEQUENCE [LARGE SCALE GENOMIC DNA]</scope>
    <source>
        <strain evidence="2">170</strain>
    </source>
</reference>
<evidence type="ECO:0000313" key="2">
    <source>
        <dbReference type="EMBL" id="OAQ61560.1"/>
    </source>
</evidence>
<keyword evidence="3" id="KW-1185">Reference proteome</keyword>
<feature type="compositionally biased region" description="Basic and acidic residues" evidence="1">
    <location>
        <begin position="35"/>
        <end position="44"/>
    </location>
</feature>
<gene>
    <name evidence="2" type="ORF">VFPPC_09383</name>
</gene>
<dbReference type="KEGG" id="pchm:VFPPC_09383"/>
<feature type="region of interest" description="Disordered" evidence="1">
    <location>
        <begin position="405"/>
        <end position="597"/>
    </location>
</feature>
<sequence length="597" mass="68865">MPRFFDDQQMHDALRNQAIPTLASLAANPGLHDRSLRRFERDDPPPYASSTDSGDLDYPPVQLPPYDKIPDHLAAIIERPLDDREQKSIAWQLRECIYPRDSYLTEARVEERRVEGYRPRKIMIFVRRSRPKAIGVMVRHNIKRRWQKLGIWNPRWGFPGRNTQHSDKISRWEWPWQRCHGQVGDMDHGEDDAAATAALEAMAKENVELVLRALRLRQNLRRGEAVPVDPRSRLKDNATKSDAESFLLSRPWFIFNLERAEESTRYHRLEVEEQRRLPRSAHKQIVDWWKERGDWRDEFETNGCVTSWKWRHESPSPEPEDLSPIDKMEVSPLDAAEEMEFTPSEIGDLETIELSDDEQPEGFWLMPDGLDGLRGTYPGESVDVAKREDRKRRRWAFMYGYKLPEPSSPPRTRLLPPGVKLFGNLEPNEPKDATQELEESIQDDAHGPRHAKSRQSLAQKLPRQRGRRQRDEADGITESSQHPPLRRSARIAALKRPAEPMVSPAESRPTKKPRTRETTKTKTAKTKTKPKPAVATAPTPSRRAQRSKTKPLTKPLPQNKEAAPRSTRGRGRPAKDSKASTQSARVKKQPTRGARSR</sequence>
<evidence type="ECO:0000256" key="1">
    <source>
        <dbReference type="SAM" id="MobiDB-lite"/>
    </source>
</evidence>